<gene>
    <name evidence="2" type="ORF">GCM10022239_18520</name>
</gene>
<reference evidence="3" key="1">
    <citation type="journal article" date="2019" name="Int. J. Syst. Evol. Microbiol.">
        <title>The Global Catalogue of Microorganisms (GCM) 10K type strain sequencing project: providing services to taxonomists for standard genome sequencing and annotation.</title>
        <authorList>
            <consortium name="The Broad Institute Genomics Platform"/>
            <consortium name="The Broad Institute Genome Sequencing Center for Infectious Disease"/>
            <person name="Wu L."/>
            <person name="Ma J."/>
        </authorList>
    </citation>
    <scope>NUCLEOTIDE SEQUENCE [LARGE SCALE GENOMIC DNA]</scope>
    <source>
        <strain evidence="3">JCM 16949</strain>
    </source>
</reference>
<sequence>MAVLLVVYLALVVQLALRLIAVDEPVAKGLGIALFVLPVVGLWALVAEVVFGIRSERLGRMLATEGELPLQDLPRRPSGRIERAAADAAFAQYQAEAEAAPGRWESWYRLGLAYDACGDRRRARGAIRRAIALEGGGRGASD</sequence>
<organism evidence="2 3">
    <name type="scientific">Leifsonella bigeumensis</name>
    <dbReference type="NCBI Taxonomy" id="433643"/>
    <lineage>
        <taxon>Bacteria</taxon>
        <taxon>Bacillati</taxon>
        <taxon>Actinomycetota</taxon>
        <taxon>Actinomycetes</taxon>
        <taxon>Micrococcales</taxon>
        <taxon>Microbacteriaceae</taxon>
        <taxon>Leifsonella</taxon>
    </lineage>
</organism>
<evidence type="ECO:0000256" key="1">
    <source>
        <dbReference type="SAM" id="Phobius"/>
    </source>
</evidence>
<keyword evidence="1" id="KW-0812">Transmembrane</keyword>
<keyword evidence="3" id="KW-1185">Reference proteome</keyword>
<name>A0ABP7FM94_9MICO</name>
<keyword evidence="1" id="KW-0472">Membrane</keyword>
<feature type="transmembrane region" description="Helical" evidence="1">
    <location>
        <begin position="28"/>
        <end position="51"/>
    </location>
</feature>
<dbReference type="EMBL" id="BAABAE010000003">
    <property type="protein sequence ID" value="GAA3743342.1"/>
    <property type="molecule type" value="Genomic_DNA"/>
</dbReference>
<evidence type="ECO:0000313" key="2">
    <source>
        <dbReference type="EMBL" id="GAA3743342.1"/>
    </source>
</evidence>
<evidence type="ECO:0008006" key="4">
    <source>
        <dbReference type="Google" id="ProtNLM"/>
    </source>
</evidence>
<dbReference type="InterPro" id="IPR011990">
    <property type="entry name" value="TPR-like_helical_dom_sf"/>
</dbReference>
<accession>A0ABP7FM94</accession>
<protein>
    <recommendedName>
        <fullName evidence="4">Tetratricopeptide repeat protein</fullName>
    </recommendedName>
</protein>
<keyword evidence="1" id="KW-1133">Transmembrane helix</keyword>
<evidence type="ECO:0000313" key="3">
    <source>
        <dbReference type="Proteomes" id="UP001501004"/>
    </source>
</evidence>
<dbReference type="Proteomes" id="UP001501004">
    <property type="component" value="Unassembled WGS sequence"/>
</dbReference>
<dbReference type="SUPFAM" id="SSF48452">
    <property type="entry name" value="TPR-like"/>
    <property type="match status" value="1"/>
</dbReference>
<dbReference type="Gene3D" id="1.25.40.10">
    <property type="entry name" value="Tetratricopeptide repeat domain"/>
    <property type="match status" value="1"/>
</dbReference>
<proteinExistence type="predicted"/>
<comment type="caution">
    <text evidence="2">The sequence shown here is derived from an EMBL/GenBank/DDBJ whole genome shotgun (WGS) entry which is preliminary data.</text>
</comment>